<dbReference type="Proteomes" id="UP001165678">
    <property type="component" value="Unassembled WGS sequence"/>
</dbReference>
<evidence type="ECO:0000259" key="3">
    <source>
        <dbReference type="PROSITE" id="PS50883"/>
    </source>
</evidence>
<feature type="transmembrane region" description="Helical" evidence="1">
    <location>
        <begin position="55"/>
        <end position="75"/>
    </location>
</feature>
<dbReference type="AlphaFoldDB" id="A0AA41ZKT0"/>
<dbReference type="InterPro" id="IPR035965">
    <property type="entry name" value="PAS-like_dom_sf"/>
</dbReference>
<keyword evidence="6" id="KW-1185">Reference proteome</keyword>
<proteinExistence type="predicted"/>
<gene>
    <name evidence="5" type="ORF">OQ287_04985</name>
</gene>
<dbReference type="InterPro" id="IPR000160">
    <property type="entry name" value="GGDEF_dom"/>
</dbReference>
<name>A0AA41ZKT0_9GAMM</name>
<dbReference type="PROSITE" id="PS50883">
    <property type="entry name" value="EAL"/>
    <property type="match status" value="1"/>
</dbReference>
<dbReference type="InterPro" id="IPR035919">
    <property type="entry name" value="EAL_sf"/>
</dbReference>
<dbReference type="InterPro" id="IPR043128">
    <property type="entry name" value="Rev_trsase/Diguanyl_cyclase"/>
</dbReference>
<evidence type="ECO:0000259" key="4">
    <source>
        <dbReference type="PROSITE" id="PS50887"/>
    </source>
</evidence>
<evidence type="ECO:0000256" key="1">
    <source>
        <dbReference type="SAM" id="Phobius"/>
    </source>
</evidence>
<dbReference type="SUPFAM" id="SSF141868">
    <property type="entry name" value="EAL domain-like"/>
    <property type="match status" value="1"/>
</dbReference>
<dbReference type="SMART" id="SM00052">
    <property type="entry name" value="EAL"/>
    <property type="match status" value="1"/>
</dbReference>
<dbReference type="PROSITE" id="PS50113">
    <property type="entry name" value="PAC"/>
    <property type="match status" value="1"/>
</dbReference>
<dbReference type="Gene3D" id="3.30.70.270">
    <property type="match status" value="1"/>
</dbReference>
<dbReference type="Gene3D" id="3.20.20.450">
    <property type="entry name" value="EAL domain"/>
    <property type="match status" value="1"/>
</dbReference>
<dbReference type="InterPro" id="IPR001610">
    <property type="entry name" value="PAC"/>
</dbReference>
<feature type="domain" description="EAL" evidence="3">
    <location>
        <begin position="508"/>
        <end position="761"/>
    </location>
</feature>
<feature type="domain" description="GGDEF" evidence="4">
    <location>
        <begin position="366"/>
        <end position="500"/>
    </location>
</feature>
<dbReference type="SUPFAM" id="SSF55785">
    <property type="entry name" value="PYP-like sensor domain (PAS domain)"/>
    <property type="match status" value="1"/>
</dbReference>
<feature type="transmembrane region" description="Helical" evidence="1">
    <location>
        <begin position="26"/>
        <end position="49"/>
    </location>
</feature>
<dbReference type="Pfam" id="PF00990">
    <property type="entry name" value="GGDEF"/>
    <property type="match status" value="1"/>
</dbReference>
<reference evidence="5" key="1">
    <citation type="submission" date="2022-11" db="EMBL/GenBank/DDBJ databases">
        <title>Larsenimonas rhizosphaerae sp. nov., isolated from a tidal mudflat.</title>
        <authorList>
            <person name="Lee S.D."/>
            <person name="Kim I.S."/>
        </authorList>
    </citation>
    <scope>NUCLEOTIDE SEQUENCE</scope>
    <source>
        <strain evidence="5">GH2-1</strain>
    </source>
</reference>
<dbReference type="InterPro" id="IPR052155">
    <property type="entry name" value="Biofilm_reg_signaling"/>
</dbReference>
<accession>A0AA41ZKT0</accession>
<keyword evidence="1" id="KW-0812">Transmembrane</keyword>
<feature type="transmembrane region" description="Helical" evidence="1">
    <location>
        <begin position="120"/>
        <end position="138"/>
    </location>
</feature>
<dbReference type="NCBIfam" id="TIGR00254">
    <property type="entry name" value="GGDEF"/>
    <property type="match status" value="1"/>
</dbReference>
<dbReference type="CDD" id="cd00130">
    <property type="entry name" value="PAS"/>
    <property type="match status" value="1"/>
</dbReference>
<sequence length="761" mass="85225">MSISKSAVPARTPQATRVMVEHARLAYIRGIIPFAVIFQCACALVIPFFSMHMPSIGMMLWSVAIIAIAMVHFGLFHRFPTRQSEKALKRIKKRFLQYTFALAGMWAIFPLLALPGSDPIHQAVIGLVLMSVLGAGSFTRAASLTASLGWIAIISLGAFISIWACAFDRPLLLVTFLTFYSGVSALLSWKISSILCHRFQNEAELVRRNDFIEVMLNEYEHSVSDWIWETNAGHFIIHASPRLLRVTGMSERALGRASALQHLEGAQGIEAIETLVQARRPFKRLIICIDAHSSRRWWEISGKPYFDDRGEFLGYRGVGSDITQRQRAHLGMTYLAEHDSLTKLRNRAWFQQHLHVTIEKPRTSQGVPVLFMLDIDNFKPLNDQWGHAFGDSFLIAFSELLKILCTPENICASRQGGDEFALLGIFKSEAAALDFADRLLKRFDIPLNIQQKEVQARFSIGLTLHAGATINVQKLMQQADLALYEAKRRGGHCAVPYYHQLDLAARERRQLITDLRQAINDKGMELYFQPIVMTGSHQPTHFEALLRWNNPTRGFIGPDVFIPLAEETGLIHALGNWVIDQACAVLSRLPAEYGVAVNLSPHQLKTDDVLHTVETALATHGLAPSRLTLEVTESALMHNADKATRLLGHFHQRGIRLAMDDFGTGYSSLAYLDQFPFDILKVDRSFIKRLGGGDNVKDSTPIVETIMVLARQLGLDVIAEGVETRQQAETLHAMDCTFLQGYYLGRPTPLSTLMENCARVT</sequence>
<keyword evidence="1" id="KW-0472">Membrane</keyword>
<dbReference type="Pfam" id="PF00563">
    <property type="entry name" value="EAL"/>
    <property type="match status" value="1"/>
</dbReference>
<evidence type="ECO:0000313" key="6">
    <source>
        <dbReference type="Proteomes" id="UP001165678"/>
    </source>
</evidence>
<dbReference type="SUPFAM" id="SSF55073">
    <property type="entry name" value="Nucleotide cyclase"/>
    <property type="match status" value="1"/>
</dbReference>
<dbReference type="InterPro" id="IPR000014">
    <property type="entry name" value="PAS"/>
</dbReference>
<dbReference type="CDD" id="cd01948">
    <property type="entry name" value="EAL"/>
    <property type="match status" value="1"/>
</dbReference>
<comment type="caution">
    <text evidence="5">The sequence shown here is derived from an EMBL/GenBank/DDBJ whole genome shotgun (WGS) entry which is preliminary data.</text>
</comment>
<keyword evidence="1" id="KW-1133">Transmembrane helix</keyword>
<dbReference type="CDD" id="cd01949">
    <property type="entry name" value="GGDEF"/>
    <property type="match status" value="1"/>
</dbReference>
<dbReference type="InterPro" id="IPR000700">
    <property type="entry name" value="PAS-assoc_C"/>
</dbReference>
<dbReference type="InterPro" id="IPR029787">
    <property type="entry name" value="Nucleotide_cyclase"/>
</dbReference>
<dbReference type="EMBL" id="JAPIVE010000001">
    <property type="protein sequence ID" value="MCX2523588.1"/>
    <property type="molecule type" value="Genomic_DNA"/>
</dbReference>
<dbReference type="PROSITE" id="PS50887">
    <property type="entry name" value="GGDEF"/>
    <property type="match status" value="1"/>
</dbReference>
<dbReference type="RefSeq" id="WP_265895741.1">
    <property type="nucleotide sequence ID" value="NZ_JAPIVE010000001.1"/>
</dbReference>
<dbReference type="SMART" id="SM00086">
    <property type="entry name" value="PAC"/>
    <property type="match status" value="1"/>
</dbReference>
<dbReference type="PANTHER" id="PTHR44757">
    <property type="entry name" value="DIGUANYLATE CYCLASE DGCP"/>
    <property type="match status" value="1"/>
</dbReference>
<dbReference type="InterPro" id="IPR001633">
    <property type="entry name" value="EAL_dom"/>
</dbReference>
<protein>
    <submittedName>
        <fullName evidence="5">EAL domain-containing protein</fullName>
    </submittedName>
</protein>
<evidence type="ECO:0000313" key="5">
    <source>
        <dbReference type="EMBL" id="MCX2523588.1"/>
    </source>
</evidence>
<dbReference type="Gene3D" id="3.30.450.20">
    <property type="entry name" value="PAS domain"/>
    <property type="match status" value="1"/>
</dbReference>
<evidence type="ECO:0000259" key="2">
    <source>
        <dbReference type="PROSITE" id="PS50113"/>
    </source>
</evidence>
<dbReference type="SMART" id="SM00267">
    <property type="entry name" value="GGDEF"/>
    <property type="match status" value="1"/>
</dbReference>
<organism evidence="5 6">
    <name type="scientific">Larsenimonas rhizosphaerae</name>
    <dbReference type="NCBI Taxonomy" id="2944682"/>
    <lineage>
        <taxon>Bacteria</taxon>
        <taxon>Pseudomonadati</taxon>
        <taxon>Pseudomonadota</taxon>
        <taxon>Gammaproteobacteria</taxon>
        <taxon>Oceanospirillales</taxon>
        <taxon>Halomonadaceae</taxon>
        <taxon>Larsenimonas</taxon>
    </lineage>
</organism>
<feature type="transmembrane region" description="Helical" evidence="1">
    <location>
        <begin position="95"/>
        <end position="114"/>
    </location>
</feature>
<dbReference type="PANTHER" id="PTHR44757:SF4">
    <property type="entry name" value="DIGUANYLATE CYCLASE DGCE-RELATED"/>
    <property type="match status" value="1"/>
</dbReference>
<feature type="transmembrane region" description="Helical" evidence="1">
    <location>
        <begin position="145"/>
        <end position="164"/>
    </location>
</feature>
<feature type="domain" description="PAC" evidence="2">
    <location>
        <begin position="280"/>
        <end position="334"/>
    </location>
</feature>